<keyword evidence="2 5" id="KW-0645">Protease</keyword>
<feature type="transmembrane region" description="Helical" evidence="7">
    <location>
        <begin position="367"/>
        <end position="386"/>
    </location>
</feature>
<feature type="chain" id="PRO_5046651523" description="Peptidase S8/S53 domain-containing protein" evidence="8">
    <location>
        <begin position="20"/>
        <end position="458"/>
    </location>
</feature>
<comment type="similarity">
    <text evidence="1 5">Belongs to the peptidase S8 family.</text>
</comment>
<dbReference type="SUPFAM" id="SSF52743">
    <property type="entry name" value="Subtilisin-like"/>
    <property type="match status" value="1"/>
</dbReference>
<dbReference type="Gene3D" id="3.40.50.200">
    <property type="entry name" value="Peptidase S8/S53 domain"/>
    <property type="match status" value="1"/>
</dbReference>
<protein>
    <recommendedName>
        <fullName evidence="9">Peptidase S8/S53 domain-containing protein</fullName>
    </recommendedName>
</protein>
<feature type="active site" description="Charge relay system" evidence="5">
    <location>
        <position position="257"/>
    </location>
</feature>
<feature type="compositionally biased region" description="Pro residues" evidence="6">
    <location>
        <begin position="442"/>
        <end position="451"/>
    </location>
</feature>
<dbReference type="RefSeq" id="WP_204051207.1">
    <property type="nucleotide sequence ID" value="NZ_BOOF01000036.1"/>
</dbReference>
<dbReference type="PROSITE" id="PS51892">
    <property type="entry name" value="SUBTILASE"/>
    <property type="match status" value="1"/>
</dbReference>
<feature type="region of interest" description="Disordered" evidence="6">
    <location>
        <begin position="314"/>
        <end position="358"/>
    </location>
</feature>
<reference evidence="10 11" key="1">
    <citation type="submission" date="2021-01" db="EMBL/GenBank/DDBJ databases">
        <title>Whole genome shotgun sequence of Microbispora siamensis NBRC 104113.</title>
        <authorList>
            <person name="Komaki H."/>
            <person name="Tamura T."/>
        </authorList>
    </citation>
    <scope>NUCLEOTIDE SEQUENCE [LARGE SCALE GENOMIC DNA]</scope>
    <source>
        <strain evidence="10 11">NBRC 104113</strain>
    </source>
</reference>
<feature type="region of interest" description="Disordered" evidence="6">
    <location>
        <begin position="390"/>
        <end position="458"/>
    </location>
</feature>
<evidence type="ECO:0000256" key="1">
    <source>
        <dbReference type="ARBA" id="ARBA00011073"/>
    </source>
</evidence>
<gene>
    <name evidence="10" type="ORF">Msi02_59050</name>
</gene>
<keyword evidence="7" id="KW-0472">Membrane</keyword>
<evidence type="ECO:0000256" key="7">
    <source>
        <dbReference type="SAM" id="Phobius"/>
    </source>
</evidence>
<evidence type="ECO:0000313" key="10">
    <source>
        <dbReference type="EMBL" id="GIH65088.1"/>
    </source>
</evidence>
<feature type="compositionally biased region" description="Basic and acidic residues" evidence="6">
    <location>
        <begin position="432"/>
        <end position="441"/>
    </location>
</feature>
<proteinExistence type="inferred from homology"/>
<name>A0ABQ4GUL1_9ACTN</name>
<dbReference type="InterPro" id="IPR036852">
    <property type="entry name" value="Peptidase_S8/S53_dom_sf"/>
</dbReference>
<keyword evidence="3 5" id="KW-0378">Hydrolase</keyword>
<feature type="domain" description="Peptidase S8/S53" evidence="9">
    <location>
        <begin position="50"/>
        <end position="305"/>
    </location>
</feature>
<organism evidence="10 11">
    <name type="scientific">Microbispora siamensis</name>
    <dbReference type="NCBI Taxonomy" id="564413"/>
    <lineage>
        <taxon>Bacteria</taxon>
        <taxon>Bacillati</taxon>
        <taxon>Actinomycetota</taxon>
        <taxon>Actinomycetes</taxon>
        <taxon>Streptosporangiales</taxon>
        <taxon>Streptosporangiaceae</taxon>
        <taxon>Microbispora</taxon>
    </lineage>
</organism>
<dbReference type="EMBL" id="BOOF01000036">
    <property type="protein sequence ID" value="GIH65088.1"/>
    <property type="molecule type" value="Genomic_DNA"/>
</dbReference>
<comment type="caution">
    <text evidence="10">The sequence shown here is derived from an EMBL/GenBank/DDBJ whole genome shotgun (WGS) entry which is preliminary data.</text>
</comment>
<sequence>MAGLAAVGALAVFQSPVQALPRPATPAPRSDEWWFPPWSIQTKVWPTTRGRGVTVAVVDTGVRPLPEIARALLPGGDTTGHGTDGHTDFSDNGHGTGMAILIAGQGGGTTHLVGIAPEARILPVAVTDAPTSTIEFETSLSRGIRFAADHGAQVINISQADHSLEVCPSQVRDAVAYAVEHDVVIVAGAGNDGDHGNPIMFPASCPGVLSVGATDDHSRPWESTESNEYVSVAAPGVDIPVASKSEKYSYPHSSGTSDATALVSGAAALVRAANPAMPAREVVRRLIGTALDVDTPGKDDQTGYGIVRINRAMHPDAYPVPPGSPNPPYERFDQWKHPRTTPTESAEHTSQAPVRAERPGKGLSTTLVVPVLILVIIVVFTVGILVGRVTRPARPGNGHPDFLGNRGGPADGPPSEPPPGRRFTMPPAPDAPSHEPPRREPTMPPDGPPQEPGTASER</sequence>
<dbReference type="Pfam" id="PF00082">
    <property type="entry name" value="Peptidase_S8"/>
    <property type="match status" value="1"/>
</dbReference>
<keyword evidence="8" id="KW-0732">Signal</keyword>
<keyword evidence="7" id="KW-0812">Transmembrane</keyword>
<evidence type="ECO:0000256" key="8">
    <source>
        <dbReference type="SAM" id="SignalP"/>
    </source>
</evidence>
<feature type="compositionally biased region" description="Polar residues" evidence="6">
    <location>
        <begin position="340"/>
        <end position="352"/>
    </location>
</feature>
<dbReference type="PRINTS" id="PR00723">
    <property type="entry name" value="SUBTILISIN"/>
</dbReference>
<feature type="compositionally biased region" description="Pro residues" evidence="6">
    <location>
        <begin position="411"/>
        <end position="430"/>
    </location>
</feature>
<dbReference type="PANTHER" id="PTHR43806:SF11">
    <property type="entry name" value="CEREVISIN-RELATED"/>
    <property type="match status" value="1"/>
</dbReference>
<evidence type="ECO:0000256" key="3">
    <source>
        <dbReference type="ARBA" id="ARBA00022801"/>
    </source>
</evidence>
<dbReference type="PANTHER" id="PTHR43806">
    <property type="entry name" value="PEPTIDASE S8"/>
    <property type="match status" value="1"/>
</dbReference>
<evidence type="ECO:0000256" key="5">
    <source>
        <dbReference type="PROSITE-ProRule" id="PRU01240"/>
    </source>
</evidence>
<feature type="compositionally biased region" description="Pro residues" evidence="6">
    <location>
        <begin position="318"/>
        <end position="328"/>
    </location>
</feature>
<evidence type="ECO:0000256" key="2">
    <source>
        <dbReference type="ARBA" id="ARBA00022670"/>
    </source>
</evidence>
<feature type="active site" description="Charge relay system" evidence="5">
    <location>
        <position position="59"/>
    </location>
</feature>
<dbReference type="Proteomes" id="UP000660454">
    <property type="component" value="Unassembled WGS sequence"/>
</dbReference>
<keyword evidence="7" id="KW-1133">Transmembrane helix</keyword>
<evidence type="ECO:0000256" key="4">
    <source>
        <dbReference type="ARBA" id="ARBA00022825"/>
    </source>
</evidence>
<dbReference type="InterPro" id="IPR015500">
    <property type="entry name" value="Peptidase_S8_subtilisin-rel"/>
</dbReference>
<feature type="signal peptide" evidence="8">
    <location>
        <begin position="1"/>
        <end position="19"/>
    </location>
</feature>
<keyword evidence="4 5" id="KW-0720">Serine protease</keyword>
<feature type="active site" description="Charge relay system" evidence="5">
    <location>
        <position position="94"/>
    </location>
</feature>
<evidence type="ECO:0000259" key="9">
    <source>
        <dbReference type="Pfam" id="PF00082"/>
    </source>
</evidence>
<evidence type="ECO:0000313" key="11">
    <source>
        <dbReference type="Proteomes" id="UP000660454"/>
    </source>
</evidence>
<evidence type="ECO:0000256" key="6">
    <source>
        <dbReference type="SAM" id="MobiDB-lite"/>
    </source>
</evidence>
<dbReference type="InterPro" id="IPR000209">
    <property type="entry name" value="Peptidase_S8/S53_dom"/>
</dbReference>
<keyword evidence="11" id="KW-1185">Reference proteome</keyword>
<dbReference type="InterPro" id="IPR050131">
    <property type="entry name" value="Peptidase_S8_subtilisin-like"/>
</dbReference>
<accession>A0ABQ4GUL1</accession>